<feature type="region of interest" description="Disordered" evidence="1">
    <location>
        <begin position="107"/>
        <end position="161"/>
    </location>
</feature>
<sequence>MSSTVEPPSTIKKIYVVVLLRKATTVRGNDQETVYNLIMHMPVKRHTDYVKKLSYCLDTHLVLAIARFLDENATAFPNFSYHSSFQTEQPGIYAGLITGYRDISSLPTPSHPLELNNPGDAPDSTIPDNAPNDTPNNAPDTTNNTPSDTGSNTPIGSPDSTISFIKNAFEEVFETYRNNRAPNPTPSPIPNPLAKIIAFPQPIRPPPPTEFICRPIMNCPNLYMDRGVLKDRAQSAQAPVPPPVQGGGLASRVDGSGFEQPLSPLLRDGVRTPQVYDSGEGVE</sequence>
<reference evidence="2 3" key="1">
    <citation type="submission" date="2019-04" db="EMBL/GenBank/DDBJ databases">
        <title>Friends and foes A comparative genomics study of 23 Aspergillus species from section Flavi.</title>
        <authorList>
            <consortium name="DOE Joint Genome Institute"/>
            <person name="Kjaerbolling I."/>
            <person name="Vesth T."/>
            <person name="Frisvad J.C."/>
            <person name="Nybo J.L."/>
            <person name="Theobald S."/>
            <person name="Kildgaard S."/>
            <person name="Isbrandt T."/>
            <person name="Kuo A."/>
            <person name="Sato A."/>
            <person name="Lyhne E.K."/>
            <person name="Kogle M.E."/>
            <person name="Wiebenga A."/>
            <person name="Kun R.S."/>
            <person name="Lubbers R.J."/>
            <person name="Makela M.R."/>
            <person name="Barry K."/>
            <person name="Chovatia M."/>
            <person name="Clum A."/>
            <person name="Daum C."/>
            <person name="Haridas S."/>
            <person name="He G."/>
            <person name="LaButti K."/>
            <person name="Lipzen A."/>
            <person name="Mondo S."/>
            <person name="Riley R."/>
            <person name="Salamov A."/>
            <person name="Simmons B.A."/>
            <person name="Magnuson J.K."/>
            <person name="Henrissat B."/>
            <person name="Mortensen U.H."/>
            <person name="Larsen T.O."/>
            <person name="Devries R.P."/>
            <person name="Grigoriev I.V."/>
            <person name="Machida M."/>
            <person name="Baker S.E."/>
            <person name="Andersen M.R."/>
        </authorList>
    </citation>
    <scope>NUCLEOTIDE SEQUENCE [LARGE SCALE GENOMIC DNA]</scope>
    <source>
        <strain evidence="2 3">IBT 18842</strain>
    </source>
</reference>
<feature type="compositionally biased region" description="Low complexity" evidence="1">
    <location>
        <begin position="127"/>
        <end position="154"/>
    </location>
</feature>
<proteinExistence type="predicted"/>
<dbReference type="Proteomes" id="UP000325780">
    <property type="component" value="Unassembled WGS sequence"/>
</dbReference>
<gene>
    <name evidence="2" type="ORF">BDV25DRAFT_137480</name>
</gene>
<organism evidence="2 3">
    <name type="scientific">Aspergillus avenaceus</name>
    <dbReference type="NCBI Taxonomy" id="36643"/>
    <lineage>
        <taxon>Eukaryota</taxon>
        <taxon>Fungi</taxon>
        <taxon>Dikarya</taxon>
        <taxon>Ascomycota</taxon>
        <taxon>Pezizomycotina</taxon>
        <taxon>Eurotiomycetes</taxon>
        <taxon>Eurotiomycetidae</taxon>
        <taxon>Eurotiales</taxon>
        <taxon>Aspergillaceae</taxon>
        <taxon>Aspergillus</taxon>
        <taxon>Aspergillus subgen. Circumdati</taxon>
    </lineage>
</organism>
<evidence type="ECO:0000313" key="2">
    <source>
        <dbReference type="EMBL" id="KAE8152803.1"/>
    </source>
</evidence>
<accession>A0A5N6U2E3</accession>
<feature type="region of interest" description="Disordered" evidence="1">
    <location>
        <begin position="237"/>
        <end position="283"/>
    </location>
</feature>
<evidence type="ECO:0000313" key="3">
    <source>
        <dbReference type="Proteomes" id="UP000325780"/>
    </source>
</evidence>
<dbReference type="AlphaFoldDB" id="A0A5N6U2E3"/>
<name>A0A5N6U2E3_ASPAV</name>
<dbReference type="EMBL" id="ML742047">
    <property type="protein sequence ID" value="KAE8152803.1"/>
    <property type="molecule type" value="Genomic_DNA"/>
</dbReference>
<keyword evidence="3" id="KW-1185">Reference proteome</keyword>
<evidence type="ECO:0000256" key="1">
    <source>
        <dbReference type="SAM" id="MobiDB-lite"/>
    </source>
</evidence>
<protein>
    <submittedName>
        <fullName evidence="2">Uncharacterized protein</fullName>
    </submittedName>
</protein>